<evidence type="ECO:0000313" key="1">
    <source>
        <dbReference type="EMBL" id="DAD76558.1"/>
    </source>
</evidence>
<proteinExistence type="predicted"/>
<protein>
    <submittedName>
        <fullName evidence="1">Uncharacterized protein</fullName>
    </submittedName>
</protein>
<reference evidence="1" key="1">
    <citation type="journal article" date="2021" name="Proc. Natl. Acad. Sci. U.S.A.">
        <title>A Catalog of Tens of Thousands of Viruses from Human Metagenomes Reveals Hidden Associations with Chronic Diseases.</title>
        <authorList>
            <person name="Tisza M.J."/>
            <person name="Buck C.B."/>
        </authorList>
    </citation>
    <scope>NUCLEOTIDE SEQUENCE</scope>
    <source>
        <strain evidence="1">Ctqpo8</strain>
    </source>
</reference>
<dbReference type="EMBL" id="BK014804">
    <property type="protein sequence ID" value="DAD76558.1"/>
    <property type="molecule type" value="Genomic_DNA"/>
</dbReference>
<accession>A0A8S5M2Z4</accession>
<organism evidence="1">
    <name type="scientific">Siphoviridae sp. ctqpo8</name>
    <dbReference type="NCBI Taxonomy" id="2826469"/>
    <lineage>
        <taxon>Viruses</taxon>
        <taxon>Duplodnaviria</taxon>
        <taxon>Heunggongvirae</taxon>
        <taxon>Uroviricota</taxon>
        <taxon>Caudoviricetes</taxon>
    </lineage>
</organism>
<name>A0A8S5M2Z4_9CAUD</name>
<sequence>MWKGRGSESRQGGRDTTAPTIFCTHVQNLKTF</sequence>